<dbReference type="CDD" id="cd02038">
    <property type="entry name" value="FlhG-like"/>
    <property type="match status" value="1"/>
</dbReference>
<comment type="caution">
    <text evidence="4">The sequence shown here is derived from an EMBL/GenBank/DDBJ whole genome shotgun (WGS) entry which is preliminary data.</text>
</comment>
<dbReference type="GO" id="GO:0051782">
    <property type="term" value="P:negative regulation of cell division"/>
    <property type="evidence" value="ECO:0007669"/>
    <property type="project" value="TreeGrafter"/>
</dbReference>
<gene>
    <name evidence="4" type="ORF">J2T57_002738</name>
</gene>
<keyword evidence="4" id="KW-0969">Cilium</keyword>
<dbReference type="Gene3D" id="3.40.50.300">
    <property type="entry name" value="P-loop containing nucleotide triphosphate hydrolases"/>
    <property type="match status" value="1"/>
</dbReference>
<dbReference type="Proteomes" id="UP001205843">
    <property type="component" value="Unassembled WGS sequence"/>
</dbReference>
<dbReference type="InterPro" id="IPR027417">
    <property type="entry name" value="P-loop_NTPase"/>
</dbReference>
<dbReference type="FunFam" id="3.40.50.300:FF:000158">
    <property type="entry name" value="Site-determining protein"/>
    <property type="match status" value="1"/>
</dbReference>
<dbReference type="Pfam" id="PF10609">
    <property type="entry name" value="ParA"/>
    <property type="match status" value="1"/>
</dbReference>
<dbReference type="InterPro" id="IPR033875">
    <property type="entry name" value="FlhG"/>
</dbReference>
<evidence type="ECO:0000256" key="1">
    <source>
        <dbReference type="ARBA" id="ARBA00022741"/>
    </source>
</evidence>
<evidence type="ECO:0000313" key="4">
    <source>
        <dbReference type="EMBL" id="MCP1675588.1"/>
    </source>
</evidence>
<dbReference type="InterPro" id="IPR033756">
    <property type="entry name" value="YlxH/NBP35"/>
</dbReference>
<dbReference type="PANTHER" id="PTHR43384:SF4">
    <property type="entry name" value="CELLULOSE BIOSYNTHESIS PROTEIN BCSQ-RELATED"/>
    <property type="match status" value="1"/>
</dbReference>
<dbReference type="InterPro" id="IPR050625">
    <property type="entry name" value="ParA/MinD_ATPase"/>
</dbReference>
<reference evidence="4" key="1">
    <citation type="submission" date="2022-03" db="EMBL/GenBank/DDBJ databases">
        <title>Genomic Encyclopedia of Type Strains, Phase III (KMG-III): the genomes of soil and plant-associated and newly described type strains.</title>
        <authorList>
            <person name="Whitman W."/>
        </authorList>
    </citation>
    <scope>NUCLEOTIDE SEQUENCE</scope>
    <source>
        <strain evidence="4">ANL 6-2</strain>
    </source>
</reference>
<dbReference type="AlphaFoldDB" id="A0AAE3KCX7"/>
<evidence type="ECO:0000256" key="3">
    <source>
        <dbReference type="PIRSR" id="PIRSR003092-1"/>
    </source>
</evidence>
<keyword evidence="2 3" id="KW-0067">ATP-binding</keyword>
<keyword evidence="4" id="KW-0282">Flagellum</keyword>
<dbReference type="PIRSF" id="PIRSF003092">
    <property type="entry name" value="MinD"/>
    <property type="match status" value="1"/>
</dbReference>
<dbReference type="GO" id="GO:0009898">
    <property type="term" value="C:cytoplasmic side of plasma membrane"/>
    <property type="evidence" value="ECO:0007669"/>
    <property type="project" value="TreeGrafter"/>
</dbReference>
<dbReference type="GO" id="GO:0005829">
    <property type="term" value="C:cytosol"/>
    <property type="evidence" value="ECO:0007669"/>
    <property type="project" value="TreeGrafter"/>
</dbReference>
<accession>A0AAE3KCX7</accession>
<protein>
    <submittedName>
        <fullName evidence="4">Flagellar biosynthesis protein FlhG</fullName>
    </submittedName>
</protein>
<keyword evidence="5" id="KW-1185">Reference proteome</keyword>
<dbReference type="GO" id="GO:0016887">
    <property type="term" value="F:ATP hydrolysis activity"/>
    <property type="evidence" value="ECO:0007669"/>
    <property type="project" value="TreeGrafter"/>
</dbReference>
<dbReference type="InterPro" id="IPR025501">
    <property type="entry name" value="MinD_FleN"/>
</dbReference>
<proteinExistence type="predicted"/>
<dbReference type="SUPFAM" id="SSF52540">
    <property type="entry name" value="P-loop containing nucleoside triphosphate hydrolases"/>
    <property type="match status" value="1"/>
</dbReference>
<organism evidence="4 5">
    <name type="scientific">Natronocella acetinitrilica</name>
    <dbReference type="NCBI Taxonomy" id="414046"/>
    <lineage>
        <taxon>Bacteria</taxon>
        <taxon>Pseudomonadati</taxon>
        <taxon>Pseudomonadota</taxon>
        <taxon>Gammaproteobacteria</taxon>
        <taxon>Chromatiales</taxon>
        <taxon>Ectothiorhodospiraceae</taxon>
        <taxon>Natronocella</taxon>
    </lineage>
</organism>
<evidence type="ECO:0000256" key="2">
    <source>
        <dbReference type="ARBA" id="ARBA00022840"/>
    </source>
</evidence>
<dbReference type="PANTHER" id="PTHR43384">
    <property type="entry name" value="SEPTUM SITE-DETERMINING PROTEIN MIND HOMOLOG, CHLOROPLASTIC-RELATED"/>
    <property type="match status" value="1"/>
</dbReference>
<keyword evidence="1 3" id="KW-0547">Nucleotide-binding</keyword>
<name>A0AAE3KCX7_9GAMM</name>
<keyword evidence="4" id="KW-0966">Cell projection</keyword>
<sequence>MNINTSIEQGWGRVDQAAGLRRMAKARPVQVIAVTSGKGGVGKSSVSVNLSVALARSGRRVMLMDADLGLANVDVLLGLTPRYNLSHVIEGQVTLEEVLMEGPEGVMIVPASSGTKRMAELGPAENAGLIRSFSELSQDVDYLIVDTAAGIADSVISFARAAREVIVVACDEPSSITDAYALIKVLNRDYHVPRAHLVANMVSGGRQAQELFEKLARVCDKYLDVTLSLLGGIPMDESLRKAVQRQRAVVAMYPGSPAGKAFADLARRVDQWPMPAGPEGHLEFFVERLVQVSGKSGEWQA</sequence>
<feature type="binding site" evidence="3">
    <location>
        <begin position="38"/>
        <end position="45"/>
    </location>
    <ligand>
        <name>ATP</name>
        <dbReference type="ChEBI" id="CHEBI:30616"/>
    </ligand>
</feature>
<dbReference type="GO" id="GO:0005524">
    <property type="term" value="F:ATP binding"/>
    <property type="evidence" value="ECO:0007669"/>
    <property type="project" value="UniProtKB-KW"/>
</dbReference>
<evidence type="ECO:0000313" key="5">
    <source>
        <dbReference type="Proteomes" id="UP001205843"/>
    </source>
</evidence>
<dbReference type="EMBL" id="JALJXV010000006">
    <property type="protein sequence ID" value="MCP1675588.1"/>
    <property type="molecule type" value="Genomic_DNA"/>
</dbReference>